<dbReference type="SUPFAM" id="SSF51735">
    <property type="entry name" value="NAD(P)-binding Rossmann-fold domains"/>
    <property type="match status" value="1"/>
</dbReference>
<evidence type="ECO:0000313" key="8">
    <source>
        <dbReference type="Proteomes" id="UP000636458"/>
    </source>
</evidence>
<accession>A0A934STJ6</accession>
<organism evidence="7 8">
    <name type="scientific">Lacisediminihabitans changchengi</name>
    <dbReference type="NCBI Taxonomy" id="2787634"/>
    <lineage>
        <taxon>Bacteria</taxon>
        <taxon>Bacillati</taxon>
        <taxon>Actinomycetota</taxon>
        <taxon>Actinomycetes</taxon>
        <taxon>Micrococcales</taxon>
        <taxon>Microbacteriaceae</taxon>
        <taxon>Lacisediminihabitans</taxon>
    </lineage>
</organism>
<dbReference type="EMBL" id="JAEPES010000004">
    <property type="protein sequence ID" value="MBK4348728.1"/>
    <property type="molecule type" value="Genomic_DNA"/>
</dbReference>
<proteinExistence type="inferred from homology"/>
<dbReference type="InterPro" id="IPR006115">
    <property type="entry name" value="6PGDH_NADP-bd"/>
</dbReference>
<dbReference type="Proteomes" id="UP000636458">
    <property type="component" value="Unassembled WGS sequence"/>
</dbReference>
<sequence length="284" mass="29089">MTSSLTRTVGFIGLGDQSAPMARAIADSPYPLHVWARRATSLDELRAGSFTAESTPAGLGAASDIVLLVLRDDSDVDDVLNARGLLGAMMAGSIIVNHGTGDPEAAIAFAELAAERGIAFLDAPVSGGGPGAEARQLATIVGGDFDAFTRAEPVFATFSASVVYMGGPGSGQVAKLLNNALTMTNLKNAEDVLAIAATIGVDIGAFRRLLASSSGGSFVMQALGDQIMPQIAPHLQGLMREDIEHFADAVSRLGVDVAAVRERGLAGAEGLLSAAELVSANIDR</sequence>
<dbReference type="InterPro" id="IPR036291">
    <property type="entry name" value="NAD(P)-bd_dom_sf"/>
</dbReference>
<dbReference type="InterPro" id="IPR013328">
    <property type="entry name" value="6PGD_dom2"/>
</dbReference>
<dbReference type="InterPro" id="IPR029154">
    <property type="entry name" value="HIBADH-like_NADP-bd"/>
</dbReference>
<comment type="caution">
    <text evidence="7">The sequence shown here is derived from an EMBL/GenBank/DDBJ whole genome shotgun (WGS) entry which is preliminary data.</text>
</comment>
<feature type="domain" description="3-hydroxyisobutyrate dehydrogenase-like NAD-binding" evidence="6">
    <location>
        <begin position="169"/>
        <end position="258"/>
    </location>
</feature>
<dbReference type="RefSeq" id="WP_200556922.1">
    <property type="nucleotide sequence ID" value="NZ_JAEPES010000004.1"/>
</dbReference>
<dbReference type="Gene3D" id="1.10.1040.10">
    <property type="entry name" value="N-(1-d-carboxylethyl)-l-norvaline Dehydrogenase, domain 2"/>
    <property type="match status" value="1"/>
</dbReference>
<evidence type="ECO:0000313" key="7">
    <source>
        <dbReference type="EMBL" id="MBK4348728.1"/>
    </source>
</evidence>
<evidence type="ECO:0000256" key="1">
    <source>
        <dbReference type="ARBA" id="ARBA00009080"/>
    </source>
</evidence>
<dbReference type="Pfam" id="PF14833">
    <property type="entry name" value="NAD_binding_11"/>
    <property type="match status" value="1"/>
</dbReference>
<gene>
    <name evidence="7" type="ORF">IV501_13880</name>
</gene>
<dbReference type="InterPro" id="IPR015815">
    <property type="entry name" value="HIBADH-related"/>
</dbReference>
<feature type="domain" description="6-phosphogluconate dehydrogenase NADP-binding" evidence="5">
    <location>
        <begin position="8"/>
        <end position="166"/>
    </location>
</feature>
<evidence type="ECO:0000256" key="3">
    <source>
        <dbReference type="ARBA" id="ARBA00023027"/>
    </source>
</evidence>
<dbReference type="GO" id="GO:0050661">
    <property type="term" value="F:NADP binding"/>
    <property type="evidence" value="ECO:0007669"/>
    <property type="project" value="InterPro"/>
</dbReference>
<feature type="active site" evidence="4">
    <location>
        <position position="175"/>
    </location>
</feature>
<dbReference type="PANTHER" id="PTHR43060">
    <property type="entry name" value="3-HYDROXYISOBUTYRATE DEHYDROGENASE-LIKE 1, MITOCHONDRIAL-RELATED"/>
    <property type="match status" value="1"/>
</dbReference>
<evidence type="ECO:0000259" key="6">
    <source>
        <dbReference type="Pfam" id="PF14833"/>
    </source>
</evidence>
<keyword evidence="8" id="KW-1185">Reference proteome</keyword>
<dbReference type="Gene3D" id="3.40.50.720">
    <property type="entry name" value="NAD(P)-binding Rossmann-like Domain"/>
    <property type="match status" value="1"/>
</dbReference>
<keyword evidence="3" id="KW-0520">NAD</keyword>
<dbReference type="Pfam" id="PF03446">
    <property type="entry name" value="NAD_binding_2"/>
    <property type="match status" value="1"/>
</dbReference>
<keyword evidence="2" id="KW-0560">Oxidoreductase</keyword>
<dbReference type="PIRSF" id="PIRSF000103">
    <property type="entry name" value="HIBADH"/>
    <property type="match status" value="1"/>
</dbReference>
<dbReference type="PANTHER" id="PTHR43060:SF15">
    <property type="entry name" value="3-HYDROXYISOBUTYRATE DEHYDROGENASE-LIKE 1, MITOCHONDRIAL-RELATED"/>
    <property type="match status" value="1"/>
</dbReference>
<evidence type="ECO:0000256" key="2">
    <source>
        <dbReference type="ARBA" id="ARBA00023002"/>
    </source>
</evidence>
<evidence type="ECO:0000259" key="5">
    <source>
        <dbReference type="Pfam" id="PF03446"/>
    </source>
</evidence>
<dbReference type="InterPro" id="IPR008927">
    <property type="entry name" value="6-PGluconate_DH-like_C_sf"/>
</dbReference>
<comment type="similarity">
    <text evidence="1">Belongs to the HIBADH-related family.</text>
</comment>
<evidence type="ECO:0000256" key="4">
    <source>
        <dbReference type="PIRSR" id="PIRSR000103-1"/>
    </source>
</evidence>
<reference evidence="7" key="1">
    <citation type="submission" date="2021-01" db="EMBL/GenBank/DDBJ databases">
        <title>Lacisediminihabitans sp. nov. strain G11-30, isolated from Antarctic Soil.</title>
        <authorList>
            <person name="Li J."/>
        </authorList>
    </citation>
    <scope>NUCLEOTIDE SEQUENCE</scope>
    <source>
        <strain evidence="7">G11-30</strain>
    </source>
</reference>
<dbReference type="SUPFAM" id="SSF48179">
    <property type="entry name" value="6-phosphogluconate dehydrogenase C-terminal domain-like"/>
    <property type="match status" value="1"/>
</dbReference>
<dbReference type="GO" id="GO:0016491">
    <property type="term" value="F:oxidoreductase activity"/>
    <property type="evidence" value="ECO:0007669"/>
    <property type="project" value="UniProtKB-KW"/>
</dbReference>
<dbReference type="AlphaFoldDB" id="A0A934STJ6"/>
<dbReference type="GO" id="GO:0051287">
    <property type="term" value="F:NAD binding"/>
    <property type="evidence" value="ECO:0007669"/>
    <property type="project" value="InterPro"/>
</dbReference>
<protein>
    <submittedName>
        <fullName evidence="7">NAD(P)-dependent oxidoreductase</fullName>
    </submittedName>
</protein>
<name>A0A934STJ6_9MICO</name>